<sequence length="183" mass="21022">MADTLLKILQELAPEVLDQFKYYLTKQNKPIPLGNQGTTVTHLVQSMELAYTEELSLDVTLTILEKMDCTQVAQKLKQMMQNRHTTSVPGPSLDQKQNNLNFFNKYKADLEERMDVSGLLRELERCGILNAQEREMVAVKPTSDQRNHALIVHLDRKGEVAQNKFYEILKKTEPYLVTDLENA</sequence>
<dbReference type="Gene3D" id="1.10.533.10">
    <property type="entry name" value="Death Domain, Fas"/>
    <property type="match status" value="2"/>
</dbReference>
<dbReference type="PANTHER" id="PTHR46985">
    <property type="entry name" value="NACHT, LRR AND PYD DOMAINS-CONTAINING PROTEIN 1"/>
    <property type="match status" value="1"/>
</dbReference>
<accession>A0AAV6GTC7</accession>
<dbReference type="InterPro" id="IPR011029">
    <property type="entry name" value="DEATH-like_dom_sf"/>
</dbReference>
<protein>
    <recommendedName>
        <fullName evidence="6">CARD domain-containing protein</fullName>
    </recommendedName>
</protein>
<comment type="subcellular location">
    <subcellularLocation>
        <location evidence="1">Cytoplasm</location>
        <location evidence="1">Cytosol</location>
    </subcellularLocation>
</comment>
<evidence type="ECO:0000256" key="1">
    <source>
        <dbReference type="ARBA" id="ARBA00004514"/>
    </source>
</evidence>
<dbReference type="InterPro" id="IPR001315">
    <property type="entry name" value="CARD"/>
</dbReference>
<evidence type="ECO:0000256" key="2">
    <source>
        <dbReference type="ARBA" id="ARBA00022490"/>
    </source>
</evidence>
<evidence type="ECO:0000256" key="5">
    <source>
        <dbReference type="ARBA" id="ARBA00023198"/>
    </source>
</evidence>
<organism evidence="7 8">
    <name type="scientific">Alosa alosa</name>
    <name type="common">allis shad</name>
    <dbReference type="NCBI Taxonomy" id="278164"/>
    <lineage>
        <taxon>Eukaryota</taxon>
        <taxon>Metazoa</taxon>
        <taxon>Chordata</taxon>
        <taxon>Craniata</taxon>
        <taxon>Vertebrata</taxon>
        <taxon>Euteleostomi</taxon>
        <taxon>Actinopterygii</taxon>
        <taxon>Neopterygii</taxon>
        <taxon>Teleostei</taxon>
        <taxon>Clupei</taxon>
        <taxon>Clupeiformes</taxon>
        <taxon>Clupeoidei</taxon>
        <taxon>Clupeidae</taxon>
        <taxon>Alosa</taxon>
    </lineage>
</organism>
<dbReference type="AlphaFoldDB" id="A0AAV6GTC7"/>
<name>A0AAV6GTC7_9TELE</name>
<evidence type="ECO:0000256" key="4">
    <source>
        <dbReference type="ARBA" id="ARBA00022859"/>
    </source>
</evidence>
<gene>
    <name evidence="7" type="ORF">AALO_G00096370</name>
</gene>
<dbReference type="Pfam" id="PF02758">
    <property type="entry name" value="PYRIN"/>
    <property type="match status" value="1"/>
</dbReference>
<dbReference type="PANTHER" id="PTHR46985:SF4">
    <property type="entry name" value="CASPASE RECRUITMENT DOMAIN-CONTAINING PROTEIN 8"/>
    <property type="match status" value="1"/>
</dbReference>
<keyword evidence="3" id="KW-0399">Innate immunity</keyword>
<dbReference type="EMBL" id="JADWDJ010000007">
    <property type="protein sequence ID" value="KAG5278205.1"/>
    <property type="molecule type" value="Genomic_DNA"/>
</dbReference>
<proteinExistence type="predicted"/>
<evidence type="ECO:0000259" key="6">
    <source>
        <dbReference type="PROSITE" id="PS50209"/>
    </source>
</evidence>
<feature type="domain" description="CARD" evidence="6">
    <location>
        <begin position="95"/>
        <end position="183"/>
    </location>
</feature>
<dbReference type="GO" id="GO:0061702">
    <property type="term" value="C:canonical inflammasome complex"/>
    <property type="evidence" value="ECO:0007669"/>
    <property type="project" value="TreeGrafter"/>
</dbReference>
<keyword evidence="2" id="KW-0963">Cytoplasm</keyword>
<keyword evidence="5" id="KW-0395">Inflammatory response</keyword>
<dbReference type="PROSITE" id="PS50209">
    <property type="entry name" value="CARD"/>
    <property type="match status" value="1"/>
</dbReference>
<reference evidence="7" key="1">
    <citation type="submission" date="2020-10" db="EMBL/GenBank/DDBJ databases">
        <title>Chromosome-scale genome assembly of the Allis shad, Alosa alosa.</title>
        <authorList>
            <person name="Margot Z."/>
            <person name="Christophe K."/>
            <person name="Cabau C."/>
            <person name="Louis A."/>
            <person name="Berthelot C."/>
            <person name="Parey E."/>
            <person name="Roest Crollius H."/>
            <person name="Montfort J."/>
            <person name="Robinson-Rechavi M."/>
            <person name="Bucao C."/>
            <person name="Bouchez O."/>
            <person name="Gislard M."/>
            <person name="Lluch J."/>
            <person name="Milhes M."/>
            <person name="Lampietro C."/>
            <person name="Lopez Roques C."/>
            <person name="Donnadieu C."/>
            <person name="Braasch I."/>
            <person name="Desvignes T."/>
            <person name="Postlethwait J."/>
            <person name="Bobe J."/>
            <person name="Guiguen Y."/>
        </authorList>
    </citation>
    <scope>NUCLEOTIDE SEQUENCE</scope>
    <source>
        <strain evidence="7">M-15738</strain>
        <tissue evidence="7">Blood</tissue>
    </source>
</reference>
<keyword evidence="4" id="KW-0391">Immunity</keyword>
<comment type="caution">
    <text evidence="7">The sequence shown here is derived from an EMBL/GenBank/DDBJ whole genome shotgun (WGS) entry which is preliminary data.</text>
</comment>
<dbReference type="SUPFAM" id="SSF47986">
    <property type="entry name" value="DEATH domain"/>
    <property type="match status" value="2"/>
</dbReference>
<dbReference type="SMART" id="SM01289">
    <property type="entry name" value="PYRIN"/>
    <property type="match status" value="1"/>
</dbReference>
<evidence type="ECO:0000313" key="8">
    <source>
        <dbReference type="Proteomes" id="UP000823561"/>
    </source>
</evidence>
<dbReference type="GO" id="GO:0006954">
    <property type="term" value="P:inflammatory response"/>
    <property type="evidence" value="ECO:0007669"/>
    <property type="project" value="UniProtKB-KW"/>
</dbReference>
<evidence type="ECO:0000313" key="7">
    <source>
        <dbReference type="EMBL" id="KAG5278205.1"/>
    </source>
</evidence>
<dbReference type="GO" id="GO:0042981">
    <property type="term" value="P:regulation of apoptotic process"/>
    <property type="evidence" value="ECO:0007669"/>
    <property type="project" value="InterPro"/>
</dbReference>
<dbReference type="GO" id="GO:0045087">
    <property type="term" value="P:innate immune response"/>
    <property type="evidence" value="ECO:0007669"/>
    <property type="project" value="UniProtKB-KW"/>
</dbReference>
<dbReference type="Proteomes" id="UP000823561">
    <property type="component" value="Chromosome 7"/>
</dbReference>
<dbReference type="InterPro" id="IPR051249">
    <property type="entry name" value="NLRP_Inflammasome"/>
</dbReference>
<dbReference type="InterPro" id="IPR004020">
    <property type="entry name" value="DAPIN"/>
</dbReference>
<keyword evidence="8" id="KW-1185">Reference proteome</keyword>
<dbReference type="CDD" id="cd01671">
    <property type="entry name" value="CARD"/>
    <property type="match status" value="1"/>
</dbReference>
<dbReference type="Pfam" id="PF00619">
    <property type="entry name" value="CARD"/>
    <property type="match status" value="1"/>
</dbReference>
<evidence type="ECO:0000256" key="3">
    <source>
        <dbReference type="ARBA" id="ARBA00022588"/>
    </source>
</evidence>